<comment type="caution">
    <text evidence="1">The sequence shown here is derived from an EMBL/GenBank/DDBJ whole genome shotgun (WGS) entry which is preliminary data.</text>
</comment>
<dbReference type="GO" id="GO:0009098">
    <property type="term" value="P:L-leucine biosynthetic process"/>
    <property type="evidence" value="ECO:0007669"/>
    <property type="project" value="TreeGrafter"/>
</dbReference>
<name>A0AAW0L0I9_QUESU</name>
<dbReference type="GO" id="GO:0003852">
    <property type="term" value="F:2-isopropylmalate synthase activity"/>
    <property type="evidence" value="ECO:0007669"/>
    <property type="project" value="TreeGrafter"/>
</dbReference>
<dbReference type="InterPro" id="IPR050073">
    <property type="entry name" value="2-IPM_HCS-like"/>
</dbReference>
<proteinExistence type="predicted"/>
<reference evidence="1 2" key="1">
    <citation type="journal article" date="2018" name="Sci. Data">
        <title>The draft genome sequence of cork oak.</title>
        <authorList>
            <person name="Ramos A.M."/>
            <person name="Usie A."/>
            <person name="Barbosa P."/>
            <person name="Barros P.M."/>
            <person name="Capote T."/>
            <person name="Chaves I."/>
            <person name="Simoes F."/>
            <person name="Abreu I."/>
            <person name="Carrasquinho I."/>
            <person name="Faro C."/>
            <person name="Guimaraes J.B."/>
            <person name="Mendonca D."/>
            <person name="Nobrega F."/>
            <person name="Rodrigues L."/>
            <person name="Saibo N.J.M."/>
            <person name="Varela M.C."/>
            <person name="Egas C."/>
            <person name="Matos J."/>
            <person name="Miguel C.M."/>
            <person name="Oliveira M.M."/>
            <person name="Ricardo C.P."/>
            <person name="Goncalves S."/>
        </authorList>
    </citation>
    <scope>NUCLEOTIDE SEQUENCE [LARGE SCALE GENOMIC DNA]</scope>
    <source>
        <strain evidence="2">cv. HL8</strain>
    </source>
</reference>
<gene>
    <name evidence="1" type="primary">IPMS1_0</name>
    <name evidence="1" type="ORF">CFP56_010205</name>
</gene>
<keyword evidence="2" id="KW-1185">Reference proteome</keyword>
<dbReference type="PANTHER" id="PTHR10277:SF9">
    <property type="entry name" value="2-ISOPROPYLMALATE SYNTHASE 1, CHLOROPLASTIC-RELATED"/>
    <property type="match status" value="1"/>
</dbReference>
<dbReference type="GO" id="GO:0009507">
    <property type="term" value="C:chloroplast"/>
    <property type="evidence" value="ECO:0007669"/>
    <property type="project" value="TreeGrafter"/>
</dbReference>
<evidence type="ECO:0000313" key="1">
    <source>
        <dbReference type="EMBL" id="KAK7844882.1"/>
    </source>
</evidence>
<dbReference type="Gene3D" id="3.20.20.70">
    <property type="entry name" value="Aldolase class I"/>
    <property type="match status" value="2"/>
</dbReference>
<dbReference type="PANTHER" id="PTHR10277">
    <property type="entry name" value="HOMOCITRATE SYNTHASE-RELATED"/>
    <property type="match status" value="1"/>
</dbReference>
<dbReference type="EMBL" id="PKMF04000178">
    <property type="protein sequence ID" value="KAK7844882.1"/>
    <property type="molecule type" value="Genomic_DNA"/>
</dbReference>
<dbReference type="Proteomes" id="UP000237347">
    <property type="component" value="Unassembled WGS sequence"/>
</dbReference>
<protein>
    <submittedName>
        <fullName evidence="1">2-isopropylmalate synthase 1</fullName>
    </submittedName>
</protein>
<dbReference type="AlphaFoldDB" id="A0AAW0L0I9"/>
<accession>A0AAW0L0I9</accession>
<dbReference type="SUPFAM" id="SSF51569">
    <property type="entry name" value="Aldolase"/>
    <property type="match status" value="1"/>
</dbReference>
<dbReference type="InterPro" id="IPR013785">
    <property type="entry name" value="Aldolase_TIM"/>
</dbReference>
<organism evidence="1 2">
    <name type="scientific">Quercus suber</name>
    <name type="common">Cork oak</name>
    <dbReference type="NCBI Taxonomy" id="58331"/>
    <lineage>
        <taxon>Eukaryota</taxon>
        <taxon>Viridiplantae</taxon>
        <taxon>Streptophyta</taxon>
        <taxon>Embryophyta</taxon>
        <taxon>Tracheophyta</taxon>
        <taxon>Spermatophyta</taxon>
        <taxon>Magnoliopsida</taxon>
        <taxon>eudicotyledons</taxon>
        <taxon>Gunneridae</taxon>
        <taxon>Pentapetalae</taxon>
        <taxon>rosids</taxon>
        <taxon>fabids</taxon>
        <taxon>Fagales</taxon>
        <taxon>Fagaceae</taxon>
        <taxon>Quercus</taxon>
    </lineage>
</organism>
<evidence type="ECO:0000313" key="2">
    <source>
        <dbReference type="Proteomes" id="UP000237347"/>
    </source>
</evidence>
<sequence>LAKVDVDIIEAGFPAASNDDFEAMKTIAKEVGNAVDANGAIHMEFKLRKTKEQVIEIARSMVSFARSLGCDDVEFSPEDAGRFAFQLAFSVF</sequence>
<feature type="non-terminal residue" evidence="1">
    <location>
        <position position="1"/>
    </location>
</feature>